<keyword evidence="1" id="KW-0472">Membrane</keyword>
<keyword evidence="1" id="KW-1133">Transmembrane helix</keyword>
<feature type="transmembrane region" description="Helical" evidence="1">
    <location>
        <begin position="120"/>
        <end position="140"/>
    </location>
</feature>
<evidence type="ECO:0000313" key="3">
    <source>
        <dbReference type="Proteomes" id="UP000236884"/>
    </source>
</evidence>
<feature type="transmembrane region" description="Helical" evidence="1">
    <location>
        <begin position="204"/>
        <end position="224"/>
    </location>
</feature>
<organism evidence="2 3">
    <name type="scientific">Variibacter gotjawalensis</name>
    <dbReference type="NCBI Taxonomy" id="1333996"/>
    <lineage>
        <taxon>Bacteria</taxon>
        <taxon>Pseudomonadati</taxon>
        <taxon>Pseudomonadota</taxon>
        <taxon>Alphaproteobacteria</taxon>
        <taxon>Hyphomicrobiales</taxon>
        <taxon>Nitrobacteraceae</taxon>
        <taxon>Variibacter</taxon>
    </lineage>
</organism>
<dbReference type="Pfam" id="PF04298">
    <property type="entry name" value="Zn_peptidase_2"/>
    <property type="match status" value="1"/>
</dbReference>
<protein>
    <submittedName>
        <fullName evidence="2">Putative neutral zinc metallopeptidase</fullName>
    </submittedName>
</protein>
<gene>
    <name evidence="2" type="ORF">GJW-30_1_02502</name>
</gene>
<dbReference type="OrthoDB" id="9805386at2"/>
<dbReference type="AlphaFoldDB" id="A0A0S3PVJ5"/>
<dbReference type="KEGG" id="vgo:GJW-30_1_02502"/>
<dbReference type="EMBL" id="AP014946">
    <property type="protein sequence ID" value="BAT59967.1"/>
    <property type="molecule type" value="Genomic_DNA"/>
</dbReference>
<keyword evidence="1" id="KW-0812">Transmembrane</keyword>
<dbReference type="Proteomes" id="UP000236884">
    <property type="component" value="Chromosome"/>
</dbReference>
<dbReference type="PANTHER" id="PTHR36434:SF1">
    <property type="entry name" value="MEMBRANE PROTEASE YUGP-RELATED"/>
    <property type="match status" value="1"/>
</dbReference>
<sequence>MVVLALIGICLALAVLFGPSYWIKHVLKVHGVDRPDLPGTGGELARHLLDEAGLNDVKLELTDQGDHYDPEDRTVRLLPEHMAGRSVTAVAVAAHEVSHAVQHARGERAFATRLALVKNFGWIDNVAMMILLASPILFAIVRAPIILVLQLALGVGLLGIRIIIHLATLPVEFDASFGKALPVLERGKYLAANDMPAARGVLRAAAWTYVAAALFTLVDIARWLRVLRF</sequence>
<accession>A0A0S3PVJ5</accession>
<keyword evidence="3" id="KW-1185">Reference proteome</keyword>
<feature type="transmembrane region" description="Helical" evidence="1">
    <location>
        <begin position="147"/>
        <end position="167"/>
    </location>
</feature>
<name>A0A0S3PVJ5_9BRAD</name>
<evidence type="ECO:0000313" key="2">
    <source>
        <dbReference type="EMBL" id="BAT59967.1"/>
    </source>
</evidence>
<proteinExistence type="predicted"/>
<evidence type="ECO:0000256" key="1">
    <source>
        <dbReference type="SAM" id="Phobius"/>
    </source>
</evidence>
<dbReference type="RefSeq" id="WP_096355783.1">
    <property type="nucleotide sequence ID" value="NZ_AP014946.1"/>
</dbReference>
<reference evidence="2 3" key="1">
    <citation type="submission" date="2015-08" db="EMBL/GenBank/DDBJ databases">
        <title>Investigation of the bacterial diversity of lava forest soil.</title>
        <authorList>
            <person name="Lee J.S."/>
        </authorList>
    </citation>
    <scope>NUCLEOTIDE SEQUENCE [LARGE SCALE GENOMIC DNA]</scope>
    <source>
        <strain evidence="2 3">GJW-30</strain>
    </source>
</reference>
<dbReference type="PANTHER" id="PTHR36434">
    <property type="entry name" value="MEMBRANE PROTEASE YUGP-RELATED"/>
    <property type="match status" value="1"/>
</dbReference>
<dbReference type="InterPro" id="IPR007395">
    <property type="entry name" value="Zn_peptidase_2"/>
</dbReference>